<evidence type="ECO:0000313" key="2">
    <source>
        <dbReference type="EMBL" id="OBZ85008.1"/>
    </source>
</evidence>
<name>A0A1C7N7Q7_9FUNG</name>
<dbReference type="EMBL" id="LUGH01000443">
    <property type="protein sequence ID" value="OBZ85008.1"/>
    <property type="molecule type" value="Genomic_DNA"/>
</dbReference>
<feature type="compositionally biased region" description="Polar residues" evidence="1">
    <location>
        <begin position="275"/>
        <end position="286"/>
    </location>
</feature>
<proteinExistence type="predicted"/>
<dbReference type="OrthoDB" id="2262137at2759"/>
<sequence length="602" mass="67722">MDLLQRQQVVGDPMYLKACEMACKLLDASESLSVAVNQLQQAIENTTPEDSVHAPLRKAIDQYEHLLMINNVLKAIYPSVQNVRHQQYLESATVSATNTSNHQLSKVYQLVSNSRLNNDDRVQQELIYISRQIQSIVEQESVKQEVMDYTYTQANEALRSTASPVQRNTPPIQMQVTSPIQRLQSAPLFPSLQTQPPVSVSQQGQSMITPQASVIMSPQQTTQPVVIHSNLMQPTTAESSRQHIMSATTSVQPIVTVVSPQMEKSAMLPSCAASYPNSETSQQTQHSPDEFKREQTEPHQHYQQTEGNSSQTVQTQQSESFLASRFLEQFEATATEFAELNKIHVNSVWESMIVHALPSSQSEWAHEHLLGKDYTWEKAKQIFKKHFLESSRLSPPMTPADPNATLMKSRQRQAKPEQLSQQGTALQKVKHEKQYQQASGPTNGASANSVTYNRTAVYAEHLFSLEMKLYENIDAYNTRYLRYCNIANMDLCDVSLMQRYAKSLLKDYRKLIHTNISGKAIQTLPKLMELTSAIIKDYEGKHNTKKTVAPYSCPNDHSTLSSISFLSQKNQGNNKGPGPSNSRKRPTSFAEANTASKRPTIF</sequence>
<accession>A0A1C7N7Q7</accession>
<evidence type="ECO:0000256" key="1">
    <source>
        <dbReference type="SAM" id="MobiDB-lite"/>
    </source>
</evidence>
<feature type="compositionally biased region" description="Polar residues" evidence="1">
    <location>
        <begin position="435"/>
        <end position="446"/>
    </location>
</feature>
<feature type="region of interest" description="Disordered" evidence="1">
    <location>
        <begin position="567"/>
        <end position="602"/>
    </location>
</feature>
<dbReference type="InParanoid" id="A0A1C7N7Q7"/>
<feature type="region of interest" description="Disordered" evidence="1">
    <location>
        <begin position="393"/>
        <end position="446"/>
    </location>
</feature>
<organism evidence="2 3">
    <name type="scientific">Choanephora cucurbitarum</name>
    <dbReference type="NCBI Taxonomy" id="101091"/>
    <lineage>
        <taxon>Eukaryota</taxon>
        <taxon>Fungi</taxon>
        <taxon>Fungi incertae sedis</taxon>
        <taxon>Mucoromycota</taxon>
        <taxon>Mucoromycotina</taxon>
        <taxon>Mucoromycetes</taxon>
        <taxon>Mucorales</taxon>
        <taxon>Mucorineae</taxon>
        <taxon>Choanephoraceae</taxon>
        <taxon>Choanephoroideae</taxon>
        <taxon>Choanephora</taxon>
    </lineage>
</organism>
<gene>
    <name evidence="2" type="ORF">A0J61_06940</name>
</gene>
<reference evidence="2 3" key="1">
    <citation type="submission" date="2016-03" db="EMBL/GenBank/DDBJ databases">
        <title>Choanephora cucurbitarum.</title>
        <authorList>
            <person name="Min B."/>
            <person name="Park H."/>
            <person name="Park J.-H."/>
            <person name="Shin H.-D."/>
            <person name="Choi I.-G."/>
        </authorList>
    </citation>
    <scope>NUCLEOTIDE SEQUENCE [LARGE SCALE GENOMIC DNA]</scope>
    <source>
        <strain evidence="2 3">KUS-F28377</strain>
    </source>
</reference>
<dbReference type="Proteomes" id="UP000093000">
    <property type="component" value="Unassembled WGS sequence"/>
</dbReference>
<feature type="compositionally biased region" description="Polar residues" evidence="1">
    <location>
        <begin position="590"/>
        <end position="602"/>
    </location>
</feature>
<evidence type="ECO:0000313" key="3">
    <source>
        <dbReference type="Proteomes" id="UP000093000"/>
    </source>
</evidence>
<comment type="caution">
    <text evidence="2">The sequence shown here is derived from an EMBL/GenBank/DDBJ whole genome shotgun (WGS) entry which is preliminary data.</text>
</comment>
<feature type="compositionally biased region" description="Basic and acidic residues" evidence="1">
    <location>
        <begin position="287"/>
        <end position="300"/>
    </location>
</feature>
<protein>
    <submittedName>
        <fullName evidence="2">Uncharacterized protein</fullName>
    </submittedName>
</protein>
<keyword evidence="3" id="KW-1185">Reference proteome</keyword>
<dbReference type="AlphaFoldDB" id="A0A1C7N7Q7"/>
<dbReference type="STRING" id="101091.A0A1C7N7Q7"/>
<feature type="region of interest" description="Disordered" evidence="1">
    <location>
        <begin position="272"/>
        <end position="317"/>
    </location>
</feature>